<feature type="transmembrane region" description="Helical" evidence="1">
    <location>
        <begin position="6"/>
        <end position="27"/>
    </location>
</feature>
<accession>A0ABT6XUR0</accession>
<proteinExistence type="predicted"/>
<dbReference type="Gene3D" id="1.20.120.1490">
    <property type="match status" value="1"/>
</dbReference>
<keyword evidence="1" id="KW-1133">Transmembrane helix</keyword>
<protein>
    <recommendedName>
        <fullName evidence="4">Periplasmic heavy metal sensor</fullName>
    </recommendedName>
</protein>
<keyword evidence="3" id="KW-1185">Reference proteome</keyword>
<comment type="caution">
    <text evidence="2">The sequence shown here is derived from an EMBL/GenBank/DDBJ whole genome shotgun (WGS) entry which is preliminary data.</text>
</comment>
<dbReference type="Proteomes" id="UP001230035">
    <property type="component" value="Unassembled WGS sequence"/>
</dbReference>
<organism evidence="2 3">
    <name type="scientific">Flavobacterium sedimenticola</name>
    <dbReference type="NCBI Taxonomy" id="3043286"/>
    <lineage>
        <taxon>Bacteria</taxon>
        <taxon>Pseudomonadati</taxon>
        <taxon>Bacteroidota</taxon>
        <taxon>Flavobacteriia</taxon>
        <taxon>Flavobacteriales</taxon>
        <taxon>Flavobacteriaceae</taxon>
        <taxon>Flavobacterium</taxon>
    </lineage>
</organism>
<evidence type="ECO:0000313" key="2">
    <source>
        <dbReference type="EMBL" id="MDI9258349.1"/>
    </source>
</evidence>
<gene>
    <name evidence="2" type="ORF">QHT84_13065</name>
</gene>
<name>A0ABT6XUR0_9FLAO</name>
<keyword evidence="1" id="KW-0472">Membrane</keyword>
<dbReference type="EMBL" id="JASGBP010000011">
    <property type="protein sequence ID" value="MDI9258349.1"/>
    <property type="molecule type" value="Genomic_DNA"/>
</dbReference>
<reference evidence="2 3" key="1">
    <citation type="submission" date="2023-05" db="EMBL/GenBank/DDBJ databases">
        <title>Flavobacterium sedimenti sp. nov., isolated from the sediment.</title>
        <authorList>
            <person name="Wu N."/>
        </authorList>
    </citation>
    <scope>NUCLEOTIDE SEQUENCE [LARGE SCALE GENOMIC DNA]</scope>
    <source>
        <strain evidence="2 3">YZ-48</strain>
    </source>
</reference>
<dbReference type="RefSeq" id="WP_283240016.1">
    <property type="nucleotide sequence ID" value="NZ_JASGBP010000011.1"/>
</dbReference>
<keyword evidence="1" id="KW-0812">Transmembrane</keyword>
<evidence type="ECO:0000256" key="1">
    <source>
        <dbReference type="SAM" id="Phobius"/>
    </source>
</evidence>
<evidence type="ECO:0008006" key="4">
    <source>
        <dbReference type="Google" id="ProtNLM"/>
    </source>
</evidence>
<sequence>MEKTKLLTIAVIGLLLLNLATLSFLFLSGPKPGKLPHKGRPEPREIIIEKLHFDAKQQQEYDKLIQWHRAEIEHLDDNIRHKKYLLYTFLYRDSTDVKLKERKQGILNELSYWQQQVEETHFKHFQDIRNLCNAQQQKDFDRLISELPKIFAPKPRGPRHD</sequence>
<evidence type="ECO:0000313" key="3">
    <source>
        <dbReference type="Proteomes" id="UP001230035"/>
    </source>
</evidence>